<dbReference type="Pfam" id="PF11319">
    <property type="entry name" value="VasI"/>
    <property type="match status" value="1"/>
</dbReference>
<sequence>MKQGSFRLAWLAVLFLLAPLLRADVLAEARQCTQEPSRLARLACFDALFGTPADSPAPVMAPEAHRSERWRQAYAQAQEGPARVRDTGDLAGWLVTLSALGTQPPRPLLTLQCHNNITELALMVPEPLAAERVRVSLGSEASQWRVRDEGFVISAGRGLPAIRLARALLHRQDIDVVASVPALDGLVFDLAGLAEAVAPLRQQCGW</sequence>
<accession>A0A1V2DNU2</accession>
<dbReference type="AlphaFoldDB" id="A0A1V2DNU2"/>
<proteinExistence type="predicted"/>
<comment type="caution">
    <text evidence="1">The sequence shown here is derived from an EMBL/GenBank/DDBJ whole genome shotgun (WGS) entry which is preliminary data.</text>
</comment>
<name>A0A1V2DNU2_9GAMM</name>
<dbReference type="OrthoDB" id="7831428at2"/>
<evidence type="ECO:0000313" key="2">
    <source>
        <dbReference type="Proteomes" id="UP000189339"/>
    </source>
</evidence>
<dbReference type="RefSeq" id="WP_076725876.1">
    <property type="nucleotide sequence ID" value="NZ_MSCW01000012.1"/>
</dbReference>
<reference evidence="1 2" key="1">
    <citation type="submission" date="2016-12" db="EMBL/GenBank/DDBJ databases">
        <title>Marinobacter lutaoensis whole genome sequencing.</title>
        <authorList>
            <person name="Verma A."/>
            <person name="Krishnamurthi S."/>
        </authorList>
    </citation>
    <scope>NUCLEOTIDE SEQUENCE [LARGE SCALE GENOMIC DNA]</scope>
    <source>
        <strain evidence="1 2">T5054</strain>
    </source>
</reference>
<organism evidence="1 2">
    <name type="scientific">Marinobacter lutaoensis</name>
    <dbReference type="NCBI Taxonomy" id="135739"/>
    <lineage>
        <taxon>Bacteria</taxon>
        <taxon>Pseudomonadati</taxon>
        <taxon>Pseudomonadota</taxon>
        <taxon>Gammaproteobacteria</taxon>
        <taxon>Pseudomonadales</taxon>
        <taxon>Marinobacteraceae</taxon>
        <taxon>Marinobacter</taxon>
    </lineage>
</organism>
<evidence type="ECO:0000313" key="1">
    <source>
        <dbReference type="EMBL" id="ONF42283.1"/>
    </source>
</evidence>
<dbReference type="Proteomes" id="UP000189339">
    <property type="component" value="Unassembled WGS sequence"/>
</dbReference>
<dbReference type="InterPro" id="IPR017738">
    <property type="entry name" value="T6SS-assoc_VCA0118"/>
</dbReference>
<gene>
    <name evidence="1" type="ORF">BTO32_17110</name>
</gene>
<dbReference type="EMBL" id="MSCW01000012">
    <property type="protein sequence ID" value="ONF42283.1"/>
    <property type="molecule type" value="Genomic_DNA"/>
</dbReference>
<dbReference type="STRING" id="135739.BTO32_17110"/>
<keyword evidence="2" id="KW-1185">Reference proteome</keyword>
<protein>
    <submittedName>
        <fullName evidence="1">Type VI secretion system-associated protein</fullName>
    </submittedName>
</protein>
<dbReference type="NCBIfam" id="TIGR03360">
    <property type="entry name" value="VI_minor_1"/>
    <property type="match status" value="1"/>
</dbReference>